<evidence type="ECO:0000313" key="4">
    <source>
        <dbReference type="EMBL" id="CAF4082373.1"/>
    </source>
</evidence>
<name>A0A815CIK8_9BILA</name>
<protein>
    <recommendedName>
        <fullName evidence="1">LicD/FKTN/FKRP nucleotidyltransferase domain-containing protein</fullName>
    </recommendedName>
</protein>
<dbReference type="OrthoDB" id="444255at2759"/>
<reference evidence="2" key="1">
    <citation type="submission" date="2021-02" db="EMBL/GenBank/DDBJ databases">
        <authorList>
            <person name="Nowell W R."/>
        </authorList>
    </citation>
    <scope>NUCLEOTIDE SEQUENCE</scope>
</reference>
<evidence type="ECO:0000313" key="3">
    <source>
        <dbReference type="EMBL" id="CAF1315950.1"/>
    </source>
</evidence>
<dbReference type="Proteomes" id="UP000681722">
    <property type="component" value="Unassembled WGS sequence"/>
</dbReference>
<dbReference type="AlphaFoldDB" id="A0A815CIK8"/>
<feature type="domain" description="LicD/FKTN/FKRP nucleotidyltransferase" evidence="1">
    <location>
        <begin position="17"/>
        <end position="153"/>
    </location>
</feature>
<keyword evidence="6" id="KW-1185">Reference proteome</keyword>
<dbReference type="Proteomes" id="UP000677228">
    <property type="component" value="Unassembled WGS sequence"/>
</dbReference>
<dbReference type="InterPro" id="IPR007074">
    <property type="entry name" value="LicD/FKTN/FKRP_NTP_transf"/>
</dbReference>
<dbReference type="Proteomes" id="UP000663829">
    <property type="component" value="Unassembled WGS sequence"/>
</dbReference>
<dbReference type="EMBL" id="CAJNOQ010011743">
    <property type="protein sequence ID" value="CAF1284130.1"/>
    <property type="molecule type" value="Genomic_DNA"/>
</dbReference>
<evidence type="ECO:0000313" key="6">
    <source>
        <dbReference type="Proteomes" id="UP000663829"/>
    </source>
</evidence>
<accession>A0A815CIK8</accession>
<gene>
    <name evidence="2" type="ORF">GPM918_LOCUS27705</name>
    <name evidence="3" type="ORF">OVA965_LOCUS29210</name>
    <name evidence="4" type="ORF">SRO942_LOCUS28071</name>
    <name evidence="5" type="ORF">TMI583_LOCUS29976</name>
</gene>
<dbReference type="EMBL" id="CAJNOK010020409">
    <property type="protein sequence ID" value="CAF1315950.1"/>
    <property type="molecule type" value="Genomic_DNA"/>
</dbReference>
<organism evidence="2 6">
    <name type="scientific">Didymodactylos carnosus</name>
    <dbReference type="NCBI Taxonomy" id="1234261"/>
    <lineage>
        <taxon>Eukaryota</taxon>
        <taxon>Metazoa</taxon>
        <taxon>Spiralia</taxon>
        <taxon>Gnathifera</taxon>
        <taxon>Rotifera</taxon>
        <taxon>Eurotatoria</taxon>
        <taxon>Bdelloidea</taxon>
        <taxon>Philodinida</taxon>
        <taxon>Philodinidae</taxon>
        <taxon>Didymodactylos</taxon>
    </lineage>
</organism>
<dbReference type="Pfam" id="PF04991">
    <property type="entry name" value="LicD"/>
    <property type="match status" value="1"/>
</dbReference>
<evidence type="ECO:0000259" key="1">
    <source>
        <dbReference type="Pfam" id="PF04991"/>
    </source>
</evidence>
<evidence type="ECO:0000313" key="2">
    <source>
        <dbReference type="EMBL" id="CAF1284130.1"/>
    </source>
</evidence>
<evidence type="ECO:0000313" key="5">
    <source>
        <dbReference type="EMBL" id="CAF4124854.1"/>
    </source>
</evidence>
<dbReference type="Proteomes" id="UP000682733">
    <property type="component" value="Unassembled WGS sequence"/>
</dbReference>
<comment type="caution">
    <text evidence="2">The sequence shown here is derived from an EMBL/GenBank/DDBJ whole genome shotgun (WGS) entry which is preliminary data.</text>
</comment>
<dbReference type="EMBL" id="CAJOBA010042003">
    <property type="protein sequence ID" value="CAF4124854.1"/>
    <property type="molecule type" value="Genomic_DNA"/>
</dbReference>
<sequence length="226" mass="27347">MYPFRTQSTGPPVEYILPYDDDLDVLMPEHDRSRLIEIMNSTKKGKRSWAVFARGRASSTKFYFRESTRAGDWNWNWPFIDVFGYSENSTHIWFEAPVNKNYIFPLILRPTASLWLWSPRSIFGYYRSLQKYYRLYNKSSSFDQECFQQRYSHRYERQKHEFKVVNCTQLHNTYRYIRRTCNETRCLEHLMINNALLYTLNIDKDPFADDFPSRDADWDDIVEELV</sequence>
<proteinExistence type="predicted"/>
<dbReference type="EMBL" id="CAJOBC010029283">
    <property type="protein sequence ID" value="CAF4082373.1"/>
    <property type="molecule type" value="Genomic_DNA"/>
</dbReference>